<proteinExistence type="predicted"/>
<dbReference type="AlphaFoldDB" id="A0A9W7IZG5"/>
<feature type="domain" description="VQ" evidence="1">
    <location>
        <begin position="12"/>
        <end position="39"/>
    </location>
</feature>
<gene>
    <name evidence="2" type="ORF">HRI_004206500</name>
</gene>
<evidence type="ECO:0000313" key="2">
    <source>
        <dbReference type="EMBL" id="GMJ05373.1"/>
    </source>
</evidence>
<name>A0A9W7IZG5_HIBTR</name>
<dbReference type="InterPro" id="IPR039608">
    <property type="entry name" value="VQ_1/10"/>
</dbReference>
<comment type="caution">
    <text evidence="2">The sequence shown here is derived from an EMBL/GenBank/DDBJ whole genome shotgun (WGS) entry which is preliminary data.</text>
</comment>
<evidence type="ECO:0000259" key="1">
    <source>
        <dbReference type="Pfam" id="PF05678"/>
    </source>
</evidence>
<protein>
    <recommendedName>
        <fullName evidence="1">VQ domain-containing protein</fullName>
    </recommendedName>
</protein>
<dbReference type="PANTHER" id="PTHR34777">
    <property type="entry name" value="VQ MOTIF-CONTAINING PROTEIN 10"/>
    <property type="match status" value="1"/>
</dbReference>
<dbReference type="InterPro" id="IPR008889">
    <property type="entry name" value="VQ"/>
</dbReference>
<dbReference type="OrthoDB" id="691083at2759"/>
<dbReference type="Pfam" id="PF05678">
    <property type="entry name" value="VQ"/>
    <property type="match status" value="1"/>
</dbReference>
<keyword evidence="3" id="KW-1185">Reference proteome</keyword>
<dbReference type="Proteomes" id="UP001165190">
    <property type="component" value="Unassembled WGS sequence"/>
</dbReference>
<evidence type="ECO:0000313" key="3">
    <source>
        <dbReference type="Proteomes" id="UP001165190"/>
    </source>
</evidence>
<dbReference type="PANTHER" id="PTHR34777:SF1">
    <property type="entry name" value="VQ MOTIF-CONTAINING PROTEIN 10"/>
    <property type="match status" value="1"/>
</dbReference>
<reference evidence="2" key="1">
    <citation type="submission" date="2023-05" db="EMBL/GenBank/DDBJ databases">
        <title>Genome and transcriptome analyses reveal genes involved in the formation of fine ridges on petal epidermal cells in Hibiscus trionum.</title>
        <authorList>
            <person name="Koshimizu S."/>
            <person name="Masuda S."/>
            <person name="Ishii T."/>
            <person name="Shirasu K."/>
            <person name="Hoshino A."/>
            <person name="Arita M."/>
        </authorList>
    </citation>
    <scope>NUCLEOTIDE SEQUENCE</scope>
    <source>
        <strain evidence="2">Hamamatsu line</strain>
    </source>
</reference>
<sequence>MANGREPMRVVIINTKYVETDATSFKSVVQELTGKDSNDMSNSTKTRSRFHREEINKIEHVVAGIRPGVGSTSSRSGDSVLMKNLSFNELERLLKEMPPGDDLWWKME</sequence>
<dbReference type="EMBL" id="BSYR01000044">
    <property type="protein sequence ID" value="GMJ05373.1"/>
    <property type="molecule type" value="Genomic_DNA"/>
</dbReference>
<organism evidence="2 3">
    <name type="scientific">Hibiscus trionum</name>
    <name type="common">Flower of an hour</name>
    <dbReference type="NCBI Taxonomy" id="183268"/>
    <lineage>
        <taxon>Eukaryota</taxon>
        <taxon>Viridiplantae</taxon>
        <taxon>Streptophyta</taxon>
        <taxon>Embryophyta</taxon>
        <taxon>Tracheophyta</taxon>
        <taxon>Spermatophyta</taxon>
        <taxon>Magnoliopsida</taxon>
        <taxon>eudicotyledons</taxon>
        <taxon>Gunneridae</taxon>
        <taxon>Pentapetalae</taxon>
        <taxon>rosids</taxon>
        <taxon>malvids</taxon>
        <taxon>Malvales</taxon>
        <taxon>Malvaceae</taxon>
        <taxon>Malvoideae</taxon>
        <taxon>Hibiscus</taxon>
    </lineage>
</organism>
<accession>A0A9W7IZG5</accession>